<keyword evidence="1" id="KW-0813">Transport</keyword>
<keyword evidence="2" id="KW-0547">Nucleotide-binding</keyword>
<dbReference type="GO" id="GO:0005524">
    <property type="term" value="F:ATP binding"/>
    <property type="evidence" value="ECO:0007669"/>
    <property type="project" value="UniProtKB-KW"/>
</dbReference>
<gene>
    <name evidence="5" type="ORF">Ga0061079_10285</name>
</gene>
<dbReference type="InterPro" id="IPR027417">
    <property type="entry name" value="P-loop_NTPase"/>
</dbReference>
<dbReference type="CDD" id="cd03214">
    <property type="entry name" value="ABC_Iron-Siderophores_B12_Hemin"/>
    <property type="match status" value="1"/>
</dbReference>
<reference evidence="5 6" key="1">
    <citation type="submission" date="2016-01" db="EMBL/GenBank/DDBJ databases">
        <authorList>
            <person name="McClelland M."/>
            <person name="Jain A."/>
            <person name="Saraogi P."/>
            <person name="Mendelson R."/>
            <person name="Westerman R."/>
            <person name="SanMiguel P."/>
            <person name="Csonka L."/>
        </authorList>
    </citation>
    <scope>NUCLEOTIDE SEQUENCE [LARGE SCALE GENOMIC DNA]</scope>
    <source>
        <strain evidence="5 6">R-53146</strain>
    </source>
</reference>
<dbReference type="Proteomes" id="UP000182761">
    <property type="component" value="Unassembled WGS sequence"/>
</dbReference>
<evidence type="ECO:0000256" key="1">
    <source>
        <dbReference type="ARBA" id="ARBA00022448"/>
    </source>
</evidence>
<dbReference type="RefSeq" id="WP_055424770.1">
    <property type="nucleotide sequence ID" value="NZ_FCOR01000002.1"/>
</dbReference>
<name>A0A0X8XXV8_9FLAO</name>
<keyword evidence="6" id="KW-1185">Reference proteome</keyword>
<dbReference type="InterPro" id="IPR050153">
    <property type="entry name" value="Metal_Ion_Import_ABC"/>
</dbReference>
<dbReference type="Gene3D" id="3.40.50.300">
    <property type="entry name" value="P-loop containing nucleotide triphosphate hydrolases"/>
    <property type="match status" value="1"/>
</dbReference>
<dbReference type="SUPFAM" id="SSF52540">
    <property type="entry name" value="P-loop containing nucleoside triphosphate hydrolases"/>
    <property type="match status" value="1"/>
</dbReference>
<organism evidence="5 6">
    <name type="scientific">Apibacter mensalis</name>
    <dbReference type="NCBI Taxonomy" id="1586267"/>
    <lineage>
        <taxon>Bacteria</taxon>
        <taxon>Pseudomonadati</taxon>
        <taxon>Bacteroidota</taxon>
        <taxon>Flavobacteriia</taxon>
        <taxon>Flavobacteriales</taxon>
        <taxon>Weeksellaceae</taxon>
        <taxon>Apibacter</taxon>
    </lineage>
</organism>
<dbReference type="AlphaFoldDB" id="A0A0X8XXV8"/>
<dbReference type="PANTHER" id="PTHR42734">
    <property type="entry name" value="METAL TRANSPORT SYSTEM ATP-BINDING PROTEIN TM_0124-RELATED"/>
    <property type="match status" value="1"/>
</dbReference>
<proteinExistence type="predicted"/>
<evidence type="ECO:0000259" key="4">
    <source>
        <dbReference type="PROSITE" id="PS50893"/>
    </source>
</evidence>
<evidence type="ECO:0000313" key="6">
    <source>
        <dbReference type="Proteomes" id="UP000182761"/>
    </source>
</evidence>
<dbReference type="GO" id="GO:0016887">
    <property type="term" value="F:ATP hydrolysis activity"/>
    <property type="evidence" value="ECO:0007669"/>
    <property type="project" value="InterPro"/>
</dbReference>
<evidence type="ECO:0000256" key="2">
    <source>
        <dbReference type="ARBA" id="ARBA00022741"/>
    </source>
</evidence>
<dbReference type="PANTHER" id="PTHR42734:SF21">
    <property type="entry name" value="IRON ABC TRANSPORTER, ATP-BINDING PROTEIN"/>
    <property type="match status" value="1"/>
</dbReference>
<feature type="domain" description="ABC transporter" evidence="4">
    <location>
        <begin position="8"/>
        <end position="244"/>
    </location>
</feature>
<dbReference type="EMBL" id="FCOR01000002">
    <property type="protein sequence ID" value="CVK15539.1"/>
    <property type="molecule type" value="Genomic_DNA"/>
</dbReference>
<keyword evidence="3 5" id="KW-0067">ATP-binding</keyword>
<dbReference type="InterPro" id="IPR003593">
    <property type="entry name" value="AAA+_ATPase"/>
</dbReference>
<dbReference type="SMART" id="SM00382">
    <property type="entry name" value="AAA"/>
    <property type="match status" value="1"/>
</dbReference>
<evidence type="ECO:0000313" key="5">
    <source>
        <dbReference type="EMBL" id="CVK15539.1"/>
    </source>
</evidence>
<evidence type="ECO:0000256" key="3">
    <source>
        <dbReference type="ARBA" id="ARBA00022840"/>
    </source>
</evidence>
<dbReference type="Pfam" id="PF00005">
    <property type="entry name" value="ABC_tran"/>
    <property type="match status" value="1"/>
</dbReference>
<dbReference type="STRING" id="1586267.GCA_001418685_00364"/>
<sequence length="332" mass="38031">MEKNSNPILEINNLSIGYQSPILSGINTTIKKGEIILLVGKNGSGKTTLLKSIYGEIPLLKGKIKIEGKNISEISPMEIGKHIAVVLSHNPINPSLRVFDLVALGRYPYKKWYQRLTKMEMDGINHILRILNLNQYREYYITNLSDGNLQKVMIARALVQNSPLLILDEPTSHLDINNKLEIMRIIKAYARDQGKSILLTSHDLALGLAISDQLWFIKDNFLHTGFTEDIAIKHNLFDYFTNDNVRFDYQANEYCFLNSHNHKIIQINNNSPAIYWLKKALIKNNFTISDQAPIQIVEKNSIFHLIDKNEIEYCFTSIEEVINFLNLEISSN</sequence>
<accession>A0A0X8XXV8</accession>
<dbReference type="InterPro" id="IPR003439">
    <property type="entry name" value="ABC_transporter-like_ATP-bd"/>
</dbReference>
<dbReference type="PROSITE" id="PS50893">
    <property type="entry name" value="ABC_TRANSPORTER_2"/>
    <property type="match status" value="1"/>
</dbReference>
<protein>
    <submittedName>
        <fullName evidence="5">Iron complex transport system ATP-binding protein</fullName>
    </submittedName>
</protein>